<dbReference type="InterPro" id="IPR007890">
    <property type="entry name" value="CHASE2"/>
</dbReference>
<reference evidence="3 4" key="1">
    <citation type="submission" date="2020-08" db="EMBL/GenBank/DDBJ databases">
        <title>Functional genomics of gut bacteria from endangered species of beetles.</title>
        <authorList>
            <person name="Carlos-Shanley C."/>
        </authorList>
    </citation>
    <scope>NUCLEOTIDE SEQUENCE [LARGE SCALE GENOMIC DNA]</scope>
    <source>
        <strain evidence="3 4">S00239</strain>
    </source>
</reference>
<dbReference type="PANTHER" id="PTHR43081">
    <property type="entry name" value="ADENYLATE CYCLASE, TERMINAL-DIFFERENTIATION SPECIFIC-RELATED"/>
    <property type="match status" value="1"/>
</dbReference>
<dbReference type="Pfam" id="PF05226">
    <property type="entry name" value="CHASE2"/>
    <property type="match status" value="1"/>
</dbReference>
<dbReference type="AlphaFoldDB" id="A0A840LEI4"/>
<evidence type="ECO:0000313" key="3">
    <source>
        <dbReference type="EMBL" id="MBB4844608.1"/>
    </source>
</evidence>
<feature type="domain" description="Guanylate cyclase" evidence="2">
    <location>
        <begin position="497"/>
        <end position="629"/>
    </location>
</feature>
<dbReference type="InterPro" id="IPR001054">
    <property type="entry name" value="A/G_cyclase"/>
</dbReference>
<dbReference type="SMART" id="SM00044">
    <property type="entry name" value="CYCc"/>
    <property type="match status" value="1"/>
</dbReference>
<proteinExistence type="predicted"/>
<evidence type="ECO:0000259" key="2">
    <source>
        <dbReference type="PROSITE" id="PS50125"/>
    </source>
</evidence>
<dbReference type="GO" id="GO:0035556">
    <property type="term" value="P:intracellular signal transduction"/>
    <property type="evidence" value="ECO:0007669"/>
    <property type="project" value="InterPro"/>
</dbReference>
<dbReference type="RefSeq" id="WP_184301279.1">
    <property type="nucleotide sequence ID" value="NZ_JACHLP010000006.1"/>
</dbReference>
<comment type="caution">
    <text evidence="3">The sequence shown here is derived from an EMBL/GenBank/DDBJ whole genome shotgun (WGS) entry which is preliminary data.</text>
</comment>
<dbReference type="PROSITE" id="PS50125">
    <property type="entry name" value="GUANYLATE_CYCLASE_2"/>
    <property type="match status" value="1"/>
</dbReference>
<feature type="transmembrane region" description="Helical" evidence="1">
    <location>
        <begin position="409"/>
        <end position="429"/>
    </location>
</feature>
<sequence length="682" mass="72783">MSKSSSANKARSRSYKVLAWLRWLGGSALLLLLLAHATHYLTLAPVQALDRYLYDARLALLAPTKPDPRIVIVDIDERALAEHGRWPWRRGLIAELIETSFKDQGALLLGLDLILAEADESSGLLALERLEAGPLRANAAFADQLALLRPKLDEDGRLAQVMQAHPVVLGFYFSAGSDSARSAALPAPAMAASSPALQALPGWEGHGGNLARLQAAAGQAGFLNAVADEDGITRRSLLLARQDGGVYASLPLVLAQTLLGTSSMQPPMQALYAADGHWLGLQLNTPRGPLALRSDAEGAALIPFRAASGDYAHYSAADVLAGRLPPDALRGRIVLLGSSAPGLLDQRATPLQPSYAGVAVHASMLSGILDGRLAHTPDHAPLMEVALLLLIGLPLLLASPRMSLAQSAALLAGLLLGLLALNLWAWQGWHEAWPLAGPLCLLAGMATLQLVIANFGARGARRQLTRLFGHYLPPALVEEMSRSPERYTMASRSAQLTVMFVDVKGFTGLSEHLKPSELAELMNEYFTAMAGVIGRHRGTLDKFMGDAVMAFWGAPLADAQHARHAVEAALAMHERLSELNLRFAARGWPRLAISIGINTGHMVVGDLGSRQRRAYTVLGDAVNLAARLQALCAERGAGILIGASTQTAIAKDSSHWPLSRPCESLGEVHVRGREAPVEVFQL</sequence>
<organism evidence="3 4">
    <name type="scientific">Roseateles oligotrophus</name>
    <dbReference type="NCBI Taxonomy" id="1769250"/>
    <lineage>
        <taxon>Bacteria</taxon>
        <taxon>Pseudomonadati</taxon>
        <taxon>Pseudomonadota</taxon>
        <taxon>Betaproteobacteria</taxon>
        <taxon>Burkholderiales</taxon>
        <taxon>Sphaerotilaceae</taxon>
        <taxon>Roseateles</taxon>
    </lineage>
</organism>
<evidence type="ECO:0000256" key="1">
    <source>
        <dbReference type="SAM" id="Phobius"/>
    </source>
</evidence>
<dbReference type="SUPFAM" id="SSF55073">
    <property type="entry name" value="Nucleotide cyclase"/>
    <property type="match status" value="1"/>
</dbReference>
<dbReference type="EC" id="4.6.1.1" evidence="3"/>
<dbReference type="GO" id="GO:0004016">
    <property type="term" value="F:adenylate cyclase activity"/>
    <property type="evidence" value="ECO:0007669"/>
    <property type="project" value="UniProtKB-EC"/>
</dbReference>
<keyword evidence="3" id="KW-0456">Lyase</keyword>
<keyword evidence="1" id="KW-1133">Transmembrane helix</keyword>
<accession>A0A840LEI4</accession>
<name>A0A840LEI4_9BURK</name>
<dbReference type="Proteomes" id="UP000562027">
    <property type="component" value="Unassembled WGS sequence"/>
</dbReference>
<keyword evidence="1" id="KW-0812">Transmembrane</keyword>
<dbReference type="Gene3D" id="3.30.70.1230">
    <property type="entry name" value="Nucleotide cyclase"/>
    <property type="match status" value="1"/>
</dbReference>
<dbReference type="InterPro" id="IPR050697">
    <property type="entry name" value="Adenylyl/Guanylyl_Cyclase_3/4"/>
</dbReference>
<evidence type="ECO:0000313" key="4">
    <source>
        <dbReference type="Proteomes" id="UP000562027"/>
    </source>
</evidence>
<keyword evidence="1" id="KW-0472">Membrane</keyword>
<dbReference type="PANTHER" id="PTHR43081:SF1">
    <property type="entry name" value="ADENYLATE CYCLASE, TERMINAL-DIFFERENTIATION SPECIFIC"/>
    <property type="match status" value="1"/>
</dbReference>
<keyword evidence="4" id="KW-1185">Reference proteome</keyword>
<feature type="transmembrane region" description="Helical" evidence="1">
    <location>
        <begin position="380"/>
        <end position="397"/>
    </location>
</feature>
<dbReference type="GO" id="GO:0009190">
    <property type="term" value="P:cyclic nucleotide biosynthetic process"/>
    <property type="evidence" value="ECO:0007669"/>
    <property type="project" value="InterPro"/>
</dbReference>
<dbReference type="CDD" id="cd07302">
    <property type="entry name" value="CHD"/>
    <property type="match status" value="1"/>
</dbReference>
<dbReference type="Pfam" id="PF00211">
    <property type="entry name" value="Guanylate_cyc"/>
    <property type="match status" value="1"/>
</dbReference>
<dbReference type="InterPro" id="IPR029787">
    <property type="entry name" value="Nucleotide_cyclase"/>
</dbReference>
<gene>
    <name evidence="3" type="ORF">HNP55_003152</name>
</gene>
<feature type="transmembrane region" description="Helical" evidence="1">
    <location>
        <begin position="435"/>
        <end position="457"/>
    </location>
</feature>
<protein>
    <submittedName>
        <fullName evidence="3">Adenylate cyclase</fullName>
        <ecNumber evidence="3">4.6.1.1</ecNumber>
    </submittedName>
</protein>
<dbReference type="SMART" id="SM01080">
    <property type="entry name" value="CHASE2"/>
    <property type="match status" value="1"/>
</dbReference>
<dbReference type="EMBL" id="JACHLP010000006">
    <property type="protein sequence ID" value="MBB4844608.1"/>
    <property type="molecule type" value="Genomic_DNA"/>
</dbReference>